<protein>
    <recommendedName>
        <fullName evidence="4">Polysaccharide biosynthesis protein</fullName>
    </recommendedName>
</protein>
<feature type="transmembrane region" description="Helical" evidence="1">
    <location>
        <begin position="196"/>
        <end position="219"/>
    </location>
</feature>
<feature type="transmembrane region" description="Helical" evidence="1">
    <location>
        <begin position="279"/>
        <end position="300"/>
    </location>
</feature>
<reference evidence="2" key="2">
    <citation type="submission" date="2020-09" db="EMBL/GenBank/DDBJ databases">
        <authorList>
            <person name="Sun Q."/>
            <person name="Zhou Y."/>
        </authorList>
    </citation>
    <scope>NUCLEOTIDE SEQUENCE</scope>
    <source>
        <strain evidence="2">CGMCC 1.12751</strain>
    </source>
</reference>
<feature type="transmembrane region" description="Helical" evidence="1">
    <location>
        <begin position="131"/>
        <end position="150"/>
    </location>
</feature>
<feature type="transmembrane region" description="Helical" evidence="1">
    <location>
        <begin position="77"/>
        <end position="95"/>
    </location>
</feature>
<feature type="transmembrane region" description="Helical" evidence="1">
    <location>
        <begin position="33"/>
        <end position="57"/>
    </location>
</feature>
<dbReference type="AlphaFoldDB" id="A0A917GBN2"/>
<gene>
    <name evidence="2" type="ORF">GCM10010976_05300</name>
</gene>
<feature type="transmembrane region" description="Helical" evidence="1">
    <location>
        <begin position="101"/>
        <end position="124"/>
    </location>
</feature>
<evidence type="ECO:0000313" key="2">
    <source>
        <dbReference type="EMBL" id="GGG36561.1"/>
    </source>
</evidence>
<keyword evidence="1" id="KW-0812">Transmembrane</keyword>
<evidence type="ECO:0000256" key="1">
    <source>
        <dbReference type="SAM" id="Phobius"/>
    </source>
</evidence>
<organism evidence="2 3">
    <name type="scientific">Bizionia arctica</name>
    <dbReference type="NCBI Taxonomy" id="1495645"/>
    <lineage>
        <taxon>Bacteria</taxon>
        <taxon>Pseudomonadati</taxon>
        <taxon>Bacteroidota</taxon>
        <taxon>Flavobacteriia</taxon>
        <taxon>Flavobacteriales</taxon>
        <taxon>Flavobacteriaceae</taxon>
        <taxon>Bizionia</taxon>
    </lineage>
</organism>
<feature type="transmembrane region" description="Helical" evidence="1">
    <location>
        <begin position="156"/>
        <end position="175"/>
    </location>
</feature>
<name>A0A917GBN2_9FLAO</name>
<reference evidence="2" key="1">
    <citation type="journal article" date="2014" name="Int. J. Syst. Evol. Microbiol.">
        <title>Complete genome sequence of Corynebacterium casei LMG S-19264T (=DSM 44701T), isolated from a smear-ripened cheese.</title>
        <authorList>
            <consortium name="US DOE Joint Genome Institute (JGI-PGF)"/>
            <person name="Walter F."/>
            <person name="Albersmeier A."/>
            <person name="Kalinowski J."/>
            <person name="Ruckert C."/>
        </authorList>
    </citation>
    <scope>NUCLEOTIDE SEQUENCE</scope>
    <source>
        <strain evidence="2">CGMCC 1.12751</strain>
    </source>
</reference>
<keyword evidence="1" id="KW-1133">Transmembrane helix</keyword>
<feature type="transmembrane region" description="Helical" evidence="1">
    <location>
        <begin position="367"/>
        <end position="387"/>
    </location>
</feature>
<evidence type="ECO:0000313" key="3">
    <source>
        <dbReference type="Proteomes" id="UP000625976"/>
    </source>
</evidence>
<feature type="transmembrane region" description="Helical" evidence="1">
    <location>
        <begin position="306"/>
        <end position="328"/>
    </location>
</feature>
<comment type="caution">
    <text evidence="2">The sequence shown here is derived from an EMBL/GenBank/DDBJ whole genome shotgun (WGS) entry which is preliminary data.</text>
</comment>
<keyword evidence="1" id="KW-0472">Membrane</keyword>
<accession>A0A917GBN2</accession>
<keyword evidence="3" id="KW-1185">Reference proteome</keyword>
<sequence length="394" mass="46408">MALSYLDKAIIFLLPLLVFQFFKDQRVYVSIEYIYSITTVIIPLVDLGLAGYFFYAYRNSDNQEATLKIFVKTFQRLYLLISCIGLVLIAVNYYGFEYEPFIVFIVSRLLFVLATVFFASYYRLTNKPEKAVYITLFSNVLSLSFLFAYFFSGLEFSLWLIFIGQILFSVFYLFKCVIDVFFKENKDFDNHKLKKLILSTLLFSWPSLLQVFIMMYITNYGKMHVLTKMNLDDGVLLSLVQRFSMLIFLTHSSIWAFIIKDIYVEKNLFVIRRNLLYKYLGFLTLALVFVIIVTEIYLVYNYVDLFRVTSISALIIGQTFFACIYAYLEMHYGRENKNIIKLYLALFSAFVFIMLLILLDINFLERISIAMFVSTFTSLLLSIFVLYKRNYKIA</sequence>
<dbReference type="Proteomes" id="UP000625976">
    <property type="component" value="Unassembled WGS sequence"/>
</dbReference>
<evidence type="ECO:0008006" key="4">
    <source>
        <dbReference type="Google" id="ProtNLM"/>
    </source>
</evidence>
<proteinExistence type="predicted"/>
<feature type="transmembrane region" description="Helical" evidence="1">
    <location>
        <begin position="340"/>
        <end position="361"/>
    </location>
</feature>
<dbReference type="EMBL" id="BMFQ01000001">
    <property type="protein sequence ID" value="GGG36561.1"/>
    <property type="molecule type" value="Genomic_DNA"/>
</dbReference>
<feature type="transmembrane region" description="Helical" evidence="1">
    <location>
        <begin position="239"/>
        <end position="258"/>
    </location>
</feature>